<feature type="non-terminal residue" evidence="7">
    <location>
        <position position="161"/>
    </location>
</feature>
<sequence>FVREQGVRYPAAGVVVTAGAKQALYELFQVLLDPGDEVVIPAPYWVTYPDQVVLAGGVSVVAPVGMDRQFAFTAEDLRKVLTPRTRALVLNSPQNPAGVVIGPDEVARIADLCVERDIAIISDEVYGKLLYDGAVHRSPASVSREAQRQTIVVDAVSKSYA</sequence>
<dbReference type="Pfam" id="PF00155">
    <property type="entry name" value="Aminotran_1_2"/>
    <property type="match status" value="1"/>
</dbReference>
<dbReference type="AlphaFoldDB" id="T1BAC2"/>
<evidence type="ECO:0000256" key="4">
    <source>
        <dbReference type="ARBA" id="ARBA00022679"/>
    </source>
</evidence>
<dbReference type="CDD" id="cd00609">
    <property type="entry name" value="AAT_like"/>
    <property type="match status" value="1"/>
</dbReference>
<keyword evidence="5" id="KW-0663">Pyridoxal phosphate</keyword>
<dbReference type="EMBL" id="AUZX01009620">
    <property type="protein sequence ID" value="EQD51180.1"/>
    <property type="molecule type" value="Genomic_DNA"/>
</dbReference>
<dbReference type="SUPFAM" id="SSF53383">
    <property type="entry name" value="PLP-dependent transferases"/>
    <property type="match status" value="1"/>
</dbReference>
<evidence type="ECO:0000256" key="2">
    <source>
        <dbReference type="ARBA" id="ARBA00007441"/>
    </source>
</evidence>
<name>T1BAC2_9ZZZZ</name>
<evidence type="ECO:0000256" key="3">
    <source>
        <dbReference type="ARBA" id="ARBA00022576"/>
    </source>
</evidence>
<reference evidence="7" key="1">
    <citation type="submission" date="2013-08" db="EMBL/GenBank/DDBJ databases">
        <authorList>
            <person name="Mendez C."/>
            <person name="Richter M."/>
            <person name="Ferrer M."/>
            <person name="Sanchez J."/>
        </authorList>
    </citation>
    <scope>NUCLEOTIDE SEQUENCE</scope>
</reference>
<evidence type="ECO:0000256" key="1">
    <source>
        <dbReference type="ARBA" id="ARBA00001933"/>
    </source>
</evidence>
<dbReference type="InterPro" id="IPR004839">
    <property type="entry name" value="Aminotransferase_I/II_large"/>
</dbReference>
<dbReference type="Gene3D" id="3.40.640.10">
    <property type="entry name" value="Type I PLP-dependent aspartate aminotransferase-like (Major domain)"/>
    <property type="match status" value="1"/>
</dbReference>
<evidence type="ECO:0000256" key="5">
    <source>
        <dbReference type="ARBA" id="ARBA00022898"/>
    </source>
</evidence>
<keyword evidence="4 7" id="KW-0808">Transferase</keyword>
<feature type="domain" description="Aminotransferase class I/classII large" evidence="6">
    <location>
        <begin position="6"/>
        <end position="161"/>
    </location>
</feature>
<comment type="caution">
    <text evidence="7">The sequence shown here is derived from an EMBL/GenBank/DDBJ whole genome shotgun (WGS) entry which is preliminary data.</text>
</comment>
<dbReference type="InterPro" id="IPR015421">
    <property type="entry name" value="PyrdxlP-dep_Trfase_major"/>
</dbReference>
<evidence type="ECO:0000259" key="6">
    <source>
        <dbReference type="Pfam" id="PF00155"/>
    </source>
</evidence>
<reference evidence="7" key="2">
    <citation type="journal article" date="2014" name="ISME J.">
        <title>Microbial stratification in low pH oxic and suboxic macroscopic growths along an acid mine drainage.</title>
        <authorList>
            <person name="Mendez-Garcia C."/>
            <person name="Mesa V."/>
            <person name="Sprenger R.R."/>
            <person name="Richter M."/>
            <person name="Diez M.S."/>
            <person name="Solano J."/>
            <person name="Bargiela R."/>
            <person name="Golyshina O.V."/>
            <person name="Manteca A."/>
            <person name="Ramos J.L."/>
            <person name="Gallego J.R."/>
            <person name="Llorente I."/>
            <person name="Martins Dos Santos V.A."/>
            <person name="Jensen O.N."/>
            <person name="Pelaez A.I."/>
            <person name="Sanchez J."/>
            <person name="Ferrer M."/>
        </authorList>
    </citation>
    <scope>NUCLEOTIDE SEQUENCE</scope>
</reference>
<dbReference type="GO" id="GO:0008483">
    <property type="term" value="F:transaminase activity"/>
    <property type="evidence" value="ECO:0007669"/>
    <property type="project" value="UniProtKB-KW"/>
</dbReference>
<comment type="cofactor">
    <cofactor evidence="1">
        <name>pyridoxal 5'-phosphate</name>
        <dbReference type="ChEBI" id="CHEBI:597326"/>
    </cofactor>
</comment>
<gene>
    <name evidence="7" type="ORF">B1A_13164</name>
</gene>
<dbReference type="GO" id="GO:0006520">
    <property type="term" value="P:amino acid metabolic process"/>
    <property type="evidence" value="ECO:0007669"/>
    <property type="project" value="InterPro"/>
</dbReference>
<dbReference type="PANTHER" id="PTHR46383:SF1">
    <property type="entry name" value="ASPARTATE AMINOTRANSFERASE"/>
    <property type="match status" value="1"/>
</dbReference>
<evidence type="ECO:0000313" key="7">
    <source>
        <dbReference type="EMBL" id="EQD51180.1"/>
    </source>
</evidence>
<protein>
    <submittedName>
        <fullName evidence="7">Aspartate aminotransferase</fullName>
    </submittedName>
</protein>
<dbReference type="GO" id="GO:0030170">
    <property type="term" value="F:pyridoxal phosphate binding"/>
    <property type="evidence" value="ECO:0007669"/>
    <property type="project" value="InterPro"/>
</dbReference>
<keyword evidence="3 7" id="KW-0032">Aminotransferase</keyword>
<accession>T1BAC2</accession>
<proteinExistence type="inferred from homology"/>
<dbReference type="InterPro" id="IPR015424">
    <property type="entry name" value="PyrdxlP-dep_Trfase"/>
</dbReference>
<dbReference type="InterPro" id="IPR050596">
    <property type="entry name" value="AspAT/PAT-like"/>
</dbReference>
<feature type="non-terminal residue" evidence="7">
    <location>
        <position position="1"/>
    </location>
</feature>
<comment type="similarity">
    <text evidence="2">Belongs to the class-I pyridoxal-phosphate-dependent aminotransferase family.</text>
</comment>
<organism evidence="7">
    <name type="scientific">mine drainage metagenome</name>
    <dbReference type="NCBI Taxonomy" id="410659"/>
    <lineage>
        <taxon>unclassified sequences</taxon>
        <taxon>metagenomes</taxon>
        <taxon>ecological metagenomes</taxon>
    </lineage>
</organism>
<dbReference type="PANTHER" id="PTHR46383">
    <property type="entry name" value="ASPARTATE AMINOTRANSFERASE"/>
    <property type="match status" value="1"/>
</dbReference>